<name>A0A1H9TJM4_9SPHI</name>
<keyword evidence="3" id="KW-1185">Reference proteome</keyword>
<keyword evidence="1" id="KW-0175">Coiled coil</keyword>
<dbReference type="AlphaFoldDB" id="A0A1H9TJM4"/>
<dbReference type="EMBL" id="FOGG01000023">
    <property type="protein sequence ID" value="SER96793.1"/>
    <property type="molecule type" value="Genomic_DNA"/>
</dbReference>
<evidence type="ECO:0000313" key="2">
    <source>
        <dbReference type="EMBL" id="SER96793.1"/>
    </source>
</evidence>
<evidence type="ECO:0000256" key="1">
    <source>
        <dbReference type="SAM" id="Coils"/>
    </source>
</evidence>
<dbReference type="RefSeq" id="WP_090886355.1">
    <property type="nucleotide sequence ID" value="NZ_FOGG01000023.1"/>
</dbReference>
<protein>
    <submittedName>
        <fullName evidence="2">Uncharacterized protein</fullName>
    </submittedName>
</protein>
<evidence type="ECO:0000313" key="3">
    <source>
        <dbReference type="Proteomes" id="UP000199572"/>
    </source>
</evidence>
<organism evidence="2 3">
    <name type="scientific">Pedobacter rhizosphaerae</name>
    <dbReference type="NCBI Taxonomy" id="390241"/>
    <lineage>
        <taxon>Bacteria</taxon>
        <taxon>Pseudomonadati</taxon>
        <taxon>Bacteroidota</taxon>
        <taxon>Sphingobacteriia</taxon>
        <taxon>Sphingobacteriales</taxon>
        <taxon>Sphingobacteriaceae</taxon>
        <taxon>Pedobacter</taxon>
    </lineage>
</organism>
<sequence>MNKVNSQHELDQLKERLDKQILESQDSENSELIYLVKDDADLVEVSELIQSIYSYGETGSGETAVLVKNNKGEYRFALGG</sequence>
<accession>A0A1H9TJM4</accession>
<reference evidence="3" key="1">
    <citation type="submission" date="2016-10" db="EMBL/GenBank/DDBJ databases">
        <authorList>
            <person name="Varghese N."/>
            <person name="Submissions S."/>
        </authorList>
    </citation>
    <scope>NUCLEOTIDE SEQUENCE [LARGE SCALE GENOMIC DNA]</scope>
    <source>
        <strain evidence="3">DSM 18610</strain>
    </source>
</reference>
<gene>
    <name evidence="2" type="ORF">SAMN04488023_1235</name>
</gene>
<proteinExistence type="predicted"/>
<feature type="coiled-coil region" evidence="1">
    <location>
        <begin position="3"/>
        <end position="30"/>
    </location>
</feature>
<dbReference type="Proteomes" id="UP000199572">
    <property type="component" value="Unassembled WGS sequence"/>
</dbReference>